<organism evidence="1 2">
    <name type="scientific">Elaeophora elaphi</name>
    <dbReference type="NCBI Taxonomy" id="1147741"/>
    <lineage>
        <taxon>Eukaryota</taxon>
        <taxon>Metazoa</taxon>
        <taxon>Ecdysozoa</taxon>
        <taxon>Nematoda</taxon>
        <taxon>Chromadorea</taxon>
        <taxon>Rhabditida</taxon>
        <taxon>Spirurina</taxon>
        <taxon>Spiruromorpha</taxon>
        <taxon>Filarioidea</taxon>
        <taxon>Onchocercidae</taxon>
        <taxon>Elaeophora</taxon>
    </lineage>
</organism>
<dbReference type="WBParaSite" id="EEL_0000779701-mRNA-1">
    <property type="protein sequence ID" value="EEL_0000779701-mRNA-1"/>
    <property type="gene ID" value="EEL_0000779701"/>
</dbReference>
<accession>A0A0R3RZN2</accession>
<protein>
    <submittedName>
        <fullName evidence="2">Uncharacterized protein</fullName>
    </submittedName>
</protein>
<reference evidence="2" key="1">
    <citation type="submission" date="2017-02" db="UniProtKB">
        <authorList>
            <consortium name="WormBaseParasite"/>
        </authorList>
    </citation>
    <scope>IDENTIFICATION</scope>
</reference>
<keyword evidence="1" id="KW-1185">Reference proteome</keyword>
<dbReference type="AlphaFoldDB" id="A0A0R3RZN2"/>
<sequence length="103" mass="12197">MGLVNIANELIGNRTLRYFRCKNGSYIPLLDVYSRSWSMYELWSDLFCKCLNMESYTWDELIDVLAQATDTSICESGEQWIKLTAEYNVLFRELSRKNLQFYP</sequence>
<dbReference type="Proteomes" id="UP000050640">
    <property type="component" value="Unplaced"/>
</dbReference>
<evidence type="ECO:0000313" key="1">
    <source>
        <dbReference type="Proteomes" id="UP000050640"/>
    </source>
</evidence>
<dbReference type="STRING" id="1147741.A0A0R3RZN2"/>
<name>A0A0R3RZN2_9BILA</name>
<evidence type="ECO:0000313" key="2">
    <source>
        <dbReference type="WBParaSite" id="EEL_0000779701-mRNA-1"/>
    </source>
</evidence>
<proteinExistence type="predicted"/>